<accession>W2RRW5</accession>
<dbReference type="AlphaFoldDB" id="W2RRW5"/>
<evidence type="ECO:0000256" key="4">
    <source>
        <dbReference type="ARBA" id="ARBA00023136"/>
    </source>
</evidence>
<comment type="subcellular location">
    <subcellularLocation>
        <location evidence="1">Endomembrane system</location>
        <topology evidence="1">Multi-pass membrane protein</topology>
    </subcellularLocation>
</comment>
<evidence type="ECO:0000256" key="1">
    <source>
        <dbReference type="ARBA" id="ARBA00004127"/>
    </source>
</evidence>
<keyword evidence="2 5" id="KW-0812">Transmembrane</keyword>
<dbReference type="Proteomes" id="UP000030752">
    <property type="component" value="Unassembled WGS sequence"/>
</dbReference>
<evidence type="ECO:0000313" key="8">
    <source>
        <dbReference type="Proteomes" id="UP000030752"/>
    </source>
</evidence>
<dbReference type="RefSeq" id="XP_008719057.1">
    <property type="nucleotide sequence ID" value="XM_008720835.1"/>
</dbReference>
<reference evidence="7 8" key="1">
    <citation type="submission" date="2013-03" db="EMBL/GenBank/DDBJ databases">
        <title>The Genome Sequence of Phialophora europaea CBS 101466.</title>
        <authorList>
            <consortium name="The Broad Institute Genomics Platform"/>
            <person name="Cuomo C."/>
            <person name="de Hoog S."/>
            <person name="Gorbushina A."/>
            <person name="Walker B."/>
            <person name="Young S.K."/>
            <person name="Zeng Q."/>
            <person name="Gargeya S."/>
            <person name="Fitzgerald M."/>
            <person name="Haas B."/>
            <person name="Abouelleil A."/>
            <person name="Allen A.W."/>
            <person name="Alvarado L."/>
            <person name="Arachchi H.M."/>
            <person name="Berlin A.M."/>
            <person name="Chapman S.B."/>
            <person name="Gainer-Dewar J."/>
            <person name="Goldberg J."/>
            <person name="Griggs A."/>
            <person name="Gujja S."/>
            <person name="Hansen M."/>
            <person name="Howarth C."/>
            <person name="Imamovic A."/>
            <person name="Ireland A."/>
            <person name="Larimer J."/>
            <person name="McCowan C."/>
            <person name="Murphy C."/>
            <person name="Pearson M."/>
            <person name="Poon T.W."/>
            <person name="Priest M."/>
            <person name="Roberts A."/>
            <person name="Saif S."/>
            <person name="Shea T."/>
            <person name="Sisk P."/>
            <person name="Sykes S."/>
            <person name="Wortman J."/>
            <person name="Nusbaum C."/>
            <person name="Birren B."/>
        </authorList>
    </citation>
    <scope>NUCLEOTIDE SEQUENCE [LARGE SCALE GENOMIC DNA]</scope>
    <source>
        <strain evidence="7 8">CBS 101466</strain>
    </source>
</reference>
<dbReference type="InterPro" id="IPR003807">
    <property type="entry name" value="DUF202"/>
</dbReference>
<dbReference type="PANTHER" id="PTHR34187:SF1">
    <property type="entry name" value="DUF202 DOMAIN-CONTAINING PROTEIN"/>
    <property type="match status" value="1"/>
</dbReference>
<dbReference type="OrthoDB" id="199599at2759"/>
<keyword evidence="4 5" id="KW-0472">Membrane</keyword>
<dbReference type="EMBL" id="KB822722">
    <property type="protein sequence ID" value="ETN38468.1"/>
    <property type="molecule type" value="Genomic_DNA"/>
</dbReference>
<feature type="non-terminal residue" evidence="7">
    <location>
        <position position="1"/>
    </location>
</feature>
<dbReference type="InterPro" id="IPR052053">
    <property type="entry name" value="IM_YidH-like"/>
</dbReference>
<name>W2RRW5_CYPE1</name>
<dbReference type="GO" id="GO:0012505">
    <property type="term" value="C:endomembrane system"/>
    <property type="evidence" value="ECO:0007669"/>
    <property type="project" value="UniProtKB-SubCell"/>
</dbReference>
<feature type="non-terminal residue" evidence="7">
    <location>
        <position position="96"/>
    </location>
</feature>
<dbReference type="InParanoid" id="W2RRW5"/>
<evidence type="ECO:0000256" key="5">
    <source>
        <dbReference type="SAM" id="Phobius"/>
    </source>
</evidence>
<proteinExistence type="predicted"/>
<dbReference type="VEuPathDB" id="FungiDB:HMPREF1541_06503"/>
<evidence type="ECO:0000259" key="6">
    <source>
        <dbReference type="Pfam" id="PF02656"/>
    </source>
</evidence>
<organism evidence="7 8">
    <name type="scientific">Cyphellophora europaea (strain CBS 101466)</name>
    <name type="common">Phialophora europaea</name>
    <dbReference type="NCBI Taxonomy" id="1220924"/>
    <lineage>
        <taxon>Eukaryota</taxon>
        <taxon>Fungi</taxon>
        <taxon>Dikarya</taxon>
        <taxon>Ascomycota</taxon>
        <taxon>Pezizomycotina</taxon>
        <taxon>Eurotiomycetes</taxon>
        <taxon>Chaetothyriomycetidae</taxon>
        <taxon>Chaetothyriales</taxon>
        <taxon>Cyphellophoraceae</taxon>
        <taxon>Cyphellophora</taxon>
    </lineage>
</organism>
<feature type="domain" description="DUF202" evidence="6">
    <location>
        <begin position="1"/>
        <end position="72"/>
    </location>
</feature>
<protein>
    <recommendedName>
        <fullName evidence="6">DUF202 domain-containing protein</fullName>
    </recommendedName>
</protein>
<feature type="transmembrane region" description="Helical" evidence="5">
    <location>
        <begin position="7"/>
        <end position="27"/>
    </location>
</feature>
<dbReference type="PANTHER" id="PTHR34187">
    <property type="entry name" value="FGR18P"/>
    <property type="match status" value="1"/>
</dbReference>
<evidence type="ECO:0000256" key="3">
    <source>
        <dbReference type="ARBA" id="ARBA00022989"/>
    </source>
</evidence>
<dbReference type="GeneID" id="19973842"/>
<gene>
    <name evidence="7" type="ORF">HMPREF1541_06503</name>
</gene>
<dbReference type="Pfam" id="PF02656">
    <property type="entry name" value="DUF202"/>
    <property type="match status" value="1"/>
</dbReference>
<sequence>ANERTFLAFLRTSQMFSMTGIFIAQLFRLQHSLNPSPVFGFHIVGVPFSSICQIMAILLLLVGTARFLKLQKQMALGKAISGGWEINLVAVLSLAV</sequence>
<evidence type="ECO:0000313" key="7">
    <source>
        <dbReference type="EMBL" id="ETN38468.1"/>
    </source>
</evidence>
<dbReference type="STRING" id="1220924.W2RRW5"/>
<dbReference type="HOGENOM" id="CLU_053359_5_0_1"/>
<dbReference type="eggNOG" id="ENOG502SQUP">
    <property type="taxonomic scope" value="Eukaryota"/>
</dbReference>
<keyword evidence="8" id="KW-1185">Reference proteome</keyword>
<evidence type="ECO:0000256" key="2">
    <source>
        <dbReference type="ARBA" id="ARBA00022692"/>
    </source>
</evidence>
<keyword evidence="3 5" id="KW-1133">Transmembrane helix</keyword>
<feature type="transmembrane region" description="Helical" evidence="5">
    <location>
        <begin position="39"/>
        <end position="63"/>
    </location>
</feature>